<organism evidence="2 3">
    <name type="scientific">Bacillus amyloliquefaciens (strain ATCC 23350 / DSM 7 / BCRC 11601 / CCUG 28519 / NBRC 15535 / NRRL B-14393 / F)</name>
    <dbReference type="NCBI Taxonomy" id="692420"/>
    <lineage>
        <taxon>Bacteria</taxon>
        <taxon>Bacillati</taxon>
        <taxon>Bacillota</taxon>
        <taxon>Bacilli</taxon>
        <taxon>Bacillales</taxon>
        <taxon>Bacillaceae</taxon>
        <taxon>Bacillus</taxon>
        <taxon>Bacillus amyloliquefaciens group</taxon>
    </lineage>
</organism>
<accession>A0A9P1JF79</accession>
<dbReference type="InterPro" id="IPR027417">
    <property type="entry name" value="P-loop_NTPase"/>
</dbReference>
<proteinExistence type="predicted"/>
<dbReference type="SMART" id="SM00382">
    <property type="entry name" value="AAA"/>
    <property type="match status" value="1"/>
</dbReference>
<dbReference type="InterPro" id="IPR003593">
    <property type="entry name" value="AAA+_ATPase"/>
</dbReference>
<reference evidence="3" key="2">
    <citation type="journal article" date="2011" name="J. Biotechnol.">
        <title>Genome sequence of B. amyloliquefaciens type strain DSM7(T) reveals differences to plant-associated B. amyloliquefaciens FZB42.</title>
        <authorList>
            <person name="Ruckert C."/>
            <person name="Blom J."/>
            <person name="Chen X."/>
            <person name="Reva O."/>
            <person name="Borriss R."/>
        </authorList>
    </citation>
    <scope>NUCLEOTIDE SEQUENCE [LARGE SCALE GENOMIC DNA]</scope>
    <source>
        <strain evidence="3">DSM 7</strain>
    </source>
</reference>
<dbReference type="Gene3D" id="3.40.50.300">
    <property type="entry name" value="P-loop containing nucleotide triphosphate hydrolases"/>
    <property type="match status" value="1"/>
</dbReference>
<dbReference type="KEGG" id="bao:BAMF_0669"/>
<dbReference type="AlphaFoldDB" id="A0A9P1JF79"/>
<feature type="domain" description="AAA+ ATPase" evidence="1">
    <location>
        <begin position="264"/>
        <end position="410"/>
    </location>
</feature>
<dbReference type="RefSeq" id="WP_013351305.1">
    <property type="nucleotide sequence ID" value="NC_014551.1"/>
</dbReference>
<dbReference type="SUPFAM" id="SSF52540">
    <property type="entry name" value="P-loop containing nucleoside triphosphate hydrolases"/>
    <property type="match status" value="2"/>
</dbReference>
<sequence>MIVYEATKEEFLSDVFDDKLVTNICKNYNDKIGKINEREVRSWDNSMQYMYRVLSDREIPKDAGIAIEFKIPNTSKRIDFLISGSDKNDRSSVVIVELKQWEKVEKIDSKEAIVKTFINKGIRETTHPSYQAWSYASLIKDYNENAQKEDINLYPCTYLHNYLNQGTDDPLTDSIYEYYIKEAPVFIKGDSGKLRDFIKKYIKYGDSKEILYTIDKGRIRPSKSLQDSLNSMLQGNREFMMIDNQKVVYETALHLANEALRTNTKQVLVVEGGPGTGKSVLAVNLLVEATNRSLVAQYVTKNAAPRNVYATKLKQNFRKGHIDNLFKGSGSYVNAPSGEFDVLIVDEAHRLNEKSGLFNNLGENQIKEIINASKLSVFFIDEHQRVTLKDIGSTDTILKFSKELDAQVTNMKLDSQFRCNGSDGYISWLDDVLQIRETANSNYIGMNYDFRIYRNPNELRKQIEDLNKVNNKARIVAGYCWDWVKEGKAKTEFHDIEIPEYQFGMSWNLNNSDTWAIDEDSINEIGCIHTCQGLEFDYVGVIIGNDLVCRDGVVLTDHSKRAKTDTSLRGLKKMLKQNSEEAEKLADEIIRNTYRTLMTRGQKGCFIYCIDKQLENYFFKRLKHMQMNYKENEFFKSSLVAEEKATYKHQ</sequence>
<dbReference type="InterPro" id="IPR018647">
    <property type="entry name" value="SLFN_3-like_DNA/RNA_helicase"/>
</dbReference>
<reference evidence="2 3" key="1">
    <citation type="journal article" date="2011" name="Int. J. Syst. Evol. Microbiol.">
        <title>Relationship of Bacillus amyloliquefaciens clades associated with strains DSM 7T and FZB42T: a proposal for Bacillus amyloliquefaciens subsp. amyloliquefaciens subsp. nov. and Bacillus amyloliquefaciens subsp. plantarum subsp. nov. based on complete genome sequence comparisons.</title>
        <authorList>
            <person name="Borriss R."/>
            <person name="Chen X.H."/>
            <person name="Rueckert C."/>
            <person name="Blom J."/>
            <person name="Becker A."/>
            <person name="Baumgarth B."/>
            <person name="Fan B."/>
            <person name="Pukall R."/>
            <person name="Schumann P."/>
            <person name="Sproer C."/>
            <person name="Junge H."/>
            <person name="Vater J."/>
            <person name="Puhler A."/>
            <person name="Klenk H.P."/>
        </authorList>
    </citation>
    <scope>NUCLEOTIDE SEQUENCE [LARGE SCALE GENOMIC DNA]</scope>
    <source>
        <strain evidence="3">DSM 7</strain>
    </source>
</reference>
<evidence type="ECO:0000313" key="2">
    <source>
        <dbReference type="EMBL" id="CBI41795.1"/>
    </source>
</evidence>
<protein>
    <submittedName>
        <fullName evidence="2">Uncharacterized protein YPL245W</fullName>
    </submittedName>
</protein>
<dbReference type="Proteomes" id="UP000006562">
    <property type="component" value="Chromosome"/>
</dbReference>
<name>A0A9P1JF79_BACAS</name>
<evidence type="ECO:0000313" key="3">
    <source>
        <dbReference type="Proteomes" id="UP000006562"/>
    </source>
</evidence>
<gene>
    <name evidence="2" type="ordered locus">BAMF_0669</name>
</gene>
<evidence type="ECO:0000259" key="1">
    <source>
        <dbReference type="SMART" id="SM00382"/>
    </source>
</evidence>
<dbReference type="Pfam" id="PF09848">
    <property type="entry name" value="SLFN-g3_helicase"/>
    <property type="match status" value="1"/>
</dbReference>
<keyword evidence="3" id="KW-1185">Reference proteome</keyword>
<dbReference type="EMBL" id="FN597644">
    <property type="protein sequence ID" value="CBI41795.1"/>
    <property type="molecule type" value="Genomic_DNA"/>
</dbReference>